<sequence length="282" mass="33432">MTRLCYQAGTDPSGRKFCSHVWLAEMLNCNTKQTYFKKSWDALERARFQEFMCPRWRAELQLVPAPSYIRIWLPDLPDKVLKEFGQIFRTRPNLVRPWASRMEHIYGAITHQFDSVFSVEGRIGARLLVYQDRDIKTLNVFWPLFYFGQGEQQTQQYMEKLEYLETRWATISPSYVAGGRRPKIPRPRKRDDPWDCYCHVEGSCDCHCHLQKRCGCICTRDCSCHCHRTKCCHCVTHSQRGCVKCNCHLHKAHCRKVKKCRCRCHTDEILEQNWINEFSACY</sequence>
<gene>
    <name evidence="1" type="ORF">KC19_10G049000</name>
</gene>
<comment type="caution">
    <text evidence="1">The sequence shown here is derived from an EMBL/GenBank/DDBJ whole genome shotgun (WGS) entry which is preliminary data.</text>
</comment>
<protein>
    <submittedName>
        <fullName evidence="1">Uncharacterized protein</fullName>
    </submittedName>
</protein>
<reference evidence="1" key="1">
    <citation type="submission" date="2020-06" db="EMBL/GenBank/DDBJ databases">
        <title>WGS assembly of Ceratodon purpureus strain R40.</title>
        <authorList>
            <person name="Carey S.B."/>
            <person name="Jenkins J."/>
            <person name="Shu S."/>
            <person name="Lovell J.T."/>
            <person name="Sreedasyam A."/>
            <person name="Maumus F."/>
            <person name="Tiley G.P."/>
            <person name="Fernandez-Pozo N."/>
            <person name="Barry K."/>
            <person name="Chen C."/>
            <person name="Wang M."/>
            <person name="Lipzen A."/>
            <person name="Daum C."/>
            <person name="Saski C.A."/>
            <person name="Payton A.C."/>
            <person name="Mcbreen J.C."/>
            <person name="Conrad R.E."/>
            <person name="Kollar L.M."/>
            <person name="Olsson S."/>
            <person name="Huttunen S."/>
            <person name="Landis J.B."/>
            <person name="Wickett N.J."/>
            <person name="Johnson M.G."/>
            <person name="Rensing S.A."/>
            <person name="Grimwood J."/>
            <person name="Schmutz J."/>
            <person name="Mcdaniel S.F."/>
        </authorList>
    </citation>
    <scope>NUCLEOTIDE SEQUENCE</scope>
    <source>
        <strain evidence="1">R40</strain>
    </source>
</reference>
<proteinExistence type="predicted"/>
<dbReference type="OrthoDB" id="10434367at2759"/>
<accession>A0A8T0GJG4</accession>
<dbReference type="AlphaFoldDB" id="A0A8T0GJG4"/>
<dbReference type="EMBL" id="CM026431">
    <property type="protein sequence ID" value="KAG0558725.1"/>
    <property type="molecule type" value="Genomic_DNA"/>
</dbReference>
<keyword evidence="2" id="KW-1185">Reference proteome</keyword>
<evidence type="ECO:0000313" key="2">
    <source>
        <dbReference type="Proteomes" id="UP000822688"/>
    </source>
</evidence>
<name>A0A8T0GJG4_CERPU</name>
<evidence type="ECO:0000313" key="1">
    <source>
        <dbReference type="EMBL" id="KAG0558725.1"/>
    </source>
</evidence>
<organism evidence="1 2">
    <name type="scientific">Ceratodon purpureus</name>
    <name type="common">Fire moss</name>
    <name type="synonym">Dicranum purpureum</name>
    <dbReference type="NCBI Taxonomy" id="3225"/>
    <lineage>
        <taxon>Eukaryota</taxon>
        <taxon>Viridiplantae</taxon>
        <taxon>Streptophyta</taxon>
        <taxon>Embryophyta</taxon>
        <taxon>Bryophyta</taxon>
        <taxon>Bryophytina</taxon>
        <taxon>Bryopsida</taxon>
        <taxon>Dicranidae</taxon>
        <taxon>Pseudoditrichales</taxon>
        <taxon>Ditrichaceae</taxon>
        <taxon>Ceratodon</taxon>
    </lineage>
</organism>
<dbReference type="Proteomes" id="UP000822688">
    <property type="component" value="Chromosome 10"/>
</dbReference>